<protein>
    <submittedName>
        <fullName evidence="1">Uncharacterized protein</fullName>
    </submittedName>
</protein>
<dbReference type="EMBL" id="MU269413">
    <property type="protein sequence ID" value="KAH7902902.1"/>
    <property type="molecule type" value="Genomic_DNA"/>
</dbReference>
<name>A0ACB7ZQD8_9AGAM</name>
<proteinExistence type="predicted"/>
<dbReference type="Proteomes" id="UP000790377">
    <property type="component" value="Unassembled WGS sequence"/>
</dbReference>
<sequence>MPIIYLLEIDISTRITRVSTCSWLVSSPLLQFQELQNLDLIFAESIVVDDTTLLAMADAWPNISALTLNEGLSLRPQFAGSHVTPSAFITFLERCPNLTNLTIPFDFSVIDHANFDPFSIAGLGGVTSHA</sequence>
<comment type="caution">
    <text evidence="1">The sequence shown here is derived from an EMBL/GenBank/DDBJ whole genome shotgun (WGS) entry which is preliminary data.</text>
</comment>
<keyword evidence="2" id="KW-1185">Reference proteome</keyword>
<gene>
    <name evidence="1" type="ORF">BJ138DRAFT_253959</name>
</gene>
<accession>A0ACB7ZQD8</accession>
<evidence type="ECO:0000313" key="2">
    <source>
        <dbReference type="Proteomes" id="UP000790377"/>
    </source>
</evidence>
<evidence type="ECO:0000313" key="1">
    <source>
        <dbReference type="EMBL" id="KAH7902902.1"/>
    </source>
</evidence>
<reference evidence="1" key="1">
    <citation type="journal article" date="2021" name="New Phytol.">
        <title>Evolutionary innovations through gain and loss of genes in the ectomycorrhizal Boletales.</title>
        <authorList>
            <person name="Wu G."/>
            <person name="Miyauchi S."/>
            <person name="Morin E."/>
            <person name="Kuo A."/>
            <person name="Drula E."/>
            <person name="Varga T."/>
            <person name="Kohler A."/>
            <person name="Feng B."/>
            <person name="Cao Y."/>
            <person name="Lipzen A."/>
            <person name="Daum C."/>
            <person name="Hundley H."/>
            <person name="Pangilinan J."/>
            <person name="Johnson J."/>
            <person name="Barry K."/>
            <person name="LaButti K."/>
            <person name="Ng V."/>
            <person name="Ahrendt S."/>
            <person name="Min B."/>
            <person name="Choi I.G."/>
            <person name="Park H."/>
            <person name="Plett J.M."/>
            <person name="Magnuson J."/>
            <person name="Spatafora J.W."/>
            <person name="Nagy L.G."/>
            <person name="Henrissat B."/>
            <person name="Grigoriev I.V."/>
            <person name="Yang Z.L."/>
            <person name="Xu J."/>
            <person name="Martin F.M."/>
        </authorList>
    </citation>
    <scope>NUCLEOTIDE SEQUENCE</scope>
    <source>
        <strain evidence="1">ATCC 28755</strain>
    </source>
</reference>
<organism evidence="1 2">
    <name type="scientific">Hygrophoropsis aurantiaca</name>
    <dbReference type="NCBI Taxonomy" id="72124"/>
    <lineage>
        <taxon>Eukaryota</taxon>
        <taxon>Fungi</taxon>
        <taxon>Dikarya</taxon>
        <taxon>Basidiomycota</taxon>
        <taxon>Agaricomycotina</taxon>
        <taxon>Agaricomycetes</taxon>
        <taxon>Agaricomycetidae</taxon>
        <taxon>Boletales</taxon>
        <taxon>Coniophorineae</taxon>
        <taxon>Hygrophoropsidaceae</taxon>
        <taxon>Hygrophoropsis</taxon>
    </lineage>
</organism>